<name>A0ABV8T806_9ACTN</name>
<dbReference type="RefSeq" id="WP_381736345.1">
    <property type="nucleotide sequence ID" value="NZ_JBHSDP010000002.1"/>
</dbReference>
<evidence type="ECO:0000256" key="1">
    <source>
        <dbReference type="SAM" id="MobiDB-lite"/>
    </source>
</evidence>
<feature type="compositionally biased region" description="Basic and acidic residues" evidence="1">
    <location>
        <begin position="58"/>
        <end position="67"/>
    </location>
</feature>
<accession>A0ABV8T806</accession>
<protein>
    <submittedName>
        <fullName evidence="2">Uncharacterized protein</fullName>
    </submittedName>
</protein>
<keyword evidence="3" id="KW-1185">Reference proteome</keyword>
<feature type="region of interest" description="Disordered" evidence="1">
    <location>
        <begin position="37"/>
        <end position="67"/>
    </location>
</feature>
<evidence type="ECO:0000313" key="3">
    <source>
        <dbReference type="Proteomes" id="UP001595824"/>
    </source>
</evidence>
<evidence type="ECO:0000313" key="2">
    <source>
        <dbReference type="EMBL" id="MFC4326261.1"/>
    </source>
</evidence>
<gene>
    <name evidence="2" type="ORF">ACFPC0_00140</name>
</gene>
<organism evidence="2 3">
    <name type="scientific">Streptomyces andamanensis</name>
    <dbReference type="NCBI Taxonomy" id="1565035"/>
    <lineage>
        <taxon>Bacteria</taxon>
        <taxon>Bacillati</taxon>
        <taxon>Actinomycetota</taxon>
        <taxon>Actinomycetes</taxon>
        <taxon>Kitasatosporales</taxon>
        <taxon>Streptomycetaceae</taxon>
        <taxon>Streptomyces</taxon>
    </lineage>
</organism>
<dbReference type="EMBL" id="JBHSDP010000002">
    <property type="protein sequence ID" value="MFC4326261.1"/>
    <property type="molecule type" value="Genomic_DNA"/>
</dbReference>
<reference evidence="3" key="1">
    <citation type="journal article" date="2019" name="Int. J. Syst. Evol. Microbiol.">
        <title>The Global Catalogue of Microorganisms (GCM) 10K type strain sequencing project: providing services to taxonomists for standard genome sequencing and annotation.</title>
        <authorList>
            <consortium name="The Broad Institute Genomics Platform"/>
            <consortium name="The Broad Institute Genome Sequencing Center for Infectious Disease"/>
            <person name="Wu L."/>
            <person name="Ma J."/>
        </authorList>
    </citation>
    <scope>NUCLEOTIDE SEQUENCE [LARGE SCALE GENOMIC DNA]</scope>
    <source>
        <strain evidence="3">PCU 347</strain>
    </source>
</reference>
<proteinExistence type="predicted"/>
<sequence length="67" mass="7176">MYAAWILATAQTPETSAAWLQRNLALPAQAARLIVEAAEERRQAPAEPRNAASPLRTPGEDKPPPGS</sequence>
<comment type="caution">
    <text evidence="2">The sequence shown here is derived from an EMBL/GenBank/DDBJ whole genome shotgun (WGS) entry which is preliminary data.</text>
</comment>
<dbReference type="Proteomes" id="UP001595824">
    <property type="component" value="Unassembled WGS sequence"/>
</dbReference>